<gene>
    <name evidence="1" type="ORF">RU97_GL002497</name>
</gene>
<keyword evidence="2" id="KW-1185">Reference proteome</keyword>
<sequence length="57" mass="6433">MTFTVYGRPQTGRVAKQLKNSAVVEIDETRDNAELVNQSNGVVLINYKKLQKVESDH</sequence>
<evidence type="ECO:0008006" key="3">
    <source>
        <dbReference type="Google" id="ProtNLM"/>
    </source>
</evidence>
<reference evidence="1 2" key="1">
    <citation type="submission" date="2014-12" db="EMBL/GenBank/DDBJ databases">
        <title>Draft genome sequences of 29 type strains of Enterococci.</title>
        <authorList>
            <person name="Zhong Z."/>
            <person name="Sun Z."/>
            <person name="Liu W."/>
            <person name="Zhang W."/>
            <person name="Zhang H."/>
        </authorList>
    </citation>
    <scope>NUCLEOTIDE SEQUENCE [LARGE SCALE GENOMIC DNA]</scope>
    <source>
        <strain evidence="1 2">DSM 17029</strain>
    </source>
</reference>
<evidence type="ECO:0000313" key="1">
    <source>
        <dbReference type="EMBL" id="OJG17707.1"/>
    </source>
</evidence>
<name>A0A1L8RDA7_9ENTE</name>
<dbReference type="AlphaFoldDB" id="A0A1L8RDA7"/>
<proteinExistence type="predicted"/>
<evidence type="ECO:0000313" key="2">
    <source>
        <dbReference type="Proteomes" id="UP000181884"/>
    </source>
</evidence>
<organism evidence="1 2">
    <name type="scientific">Enterococcus canis</name>
    <dbReference type="NCBI Taxonomy" id="214095"/>
    <lineage>
        <taxon>Bacteria</taxon>
        <taxon>Bacillati</taxon>
        <taxon>Bacillota</taxon>
        <taxon>Bacilli</taxon>
        <taxon>Lactobacillales</taxon>
        <taxon>Enterococcaceae</taxon>
        <taxon>Enterococcus</taxon>
    </lineage>
</organism>
<accession>A0A1L8RDA7</accession>
<comment type="caution">
    <text evidence="1">The sequence shown here is derived from an EMBL/GenBank/DDBJ whole genome shotgun (WGS) entry which is preliminary data.</text>
</comment>
<dbReference type="Proteomes" id="UP000181884">
    <property type="component" value="Unassembled WGS sequence"/>
</dbReference>
<protein>
    <recommendedName>
        <fullName evidence="3">DUF2187 domain-containing protein</fullName>
    </recommendedName>
</protein>
<dbReference type="EMBL" id="JXKH01000007">
    <property type="protein sequence ID" value="OJG17707.1"/>
    <property type="molecule type" value="Genomic_DNA"/>
</dbReference>